<dbReference type="SUPFAM" id="SSF103473">
    <property type="entry name" value="MFS general substrate transporter"/>
    <property type="match status" value="1"/>
</dbReference>
<dbReference type="InterPro" id="IPR004638">
    <property type="entry name" value="EmrB-like"/>
</dbReference>
<keyword evidence="2" id="KW-0813">Transport</keyword>
<evidence type="ECO:0000259" key="8">
    <source>
        <dbReference type="PROSITE" id="PS50850"/>
    </source>
</evidence>
<keyword evidence="10" id="KW-1185">Reference proteome</keyword>
<evidence type="ECO:0000256" key="7">
    <source>
        <dbReference type="SAM" id="Phobius"/>
    </source>
</evidence>
<comment type="caution">
    <text evidence="9">The sequence shown here is derived from an EMBL/GenBank/DDBJ whole genome shotgun (WGS) entry which is preliminary data.</text>
</comment>
<accession>A0A9X3MQQ5</accession>
<dbReference type="InterPro" id="IPR011701">
    <property type="entry name" value="MFS"/>
</dbReference>
<feature type="transmembrane region" description="Helical" evidence="7">
    <location>
        <begin position="275"/>
        <end position="300"/>
    </location>
</feature>
<dbReference type="PANTHER" id="PTHR42718">
    <property type="entry name" value="MAJOR FACILITATOR SUPERFAMILY MULTIDRUG TRANSPORTER MFSC"/>
    <property type="match status" value="1"/>
</dbReference>
<evidence type="ECO:0000313" key="10">
    <source>
        <dbReference type="Proteomes" id="UP001149140"/>
    </source>
</evidence>
<dbReference type="PROSITE" id="PS50850">
    <property type="entry name" value="MFS"/>
    <property type="match status" value="1"/>
</dbReference>
<dbReference type="CDD" id="cd17321">
    <property type="entry name" value="MFS_MMR_MDR_like"/>
    <property type="match status" value="1"/>
</dbReference>
<evidence type="ECO:0000256" key="2">
    <source>
        <dbReference type="ARBA" id="ARBA00022448"/>
    </source>
</evidence>
<reference evidence="9" key="1">
    <citation type="submission" date="2022-10" db="EMBL/GenBank/DDBJ databases">
        <title>The WGS of Solirubrobacter ginsenosidimutans DSM 21036.</title>
        <authorList>
            <person name="Jiang Z."/>
        </authorList>
    </citation>
    <scope>NUCLEOTIDE SEQUENCE</scope>
    <source>
        <strain evidence="9">DSM 21036</strain>
    </source>
</reference>
<dbReference type="AlphaFoldDB" id="A0A9X3MQQ5"/>
<protein>
    <submittedName>
        <fullName evidence="9">MFS transporter</fullName>
    </submittedName>
</protein>
<dbReference type="GO" id="GO:0022857">
    <property type="term" value="F:transmembrane transporter activity"/>
    <property type="evidence" value="ECO:0007669"/>
    <property type="project" value="InterPro"/>
</dbReference>
<evidence type="ECO:0000256" key="5">
    <source>
        <dbReference type="ARBA" id="ARBA00022989"/>
    </source>
</evidence>
<proteinExistence type="predicted"/>
<feature type="domain" description="Major facilitator superfamily (MFS) profile" evidence="8">
    <location>
        <begin position="18"/>
        <end position="514"/>
    </location>
</feature>
<organism evidence="9 10">
    <name type="scientific">Solirubrobacter ginsenosidimutans</name>
    <dbReference type="NCBI Taxonomy" id="490573"/>
    <lineage>
        <taxon>Bacteria</taxon>
        <taxon>Bacillati</taxon>
        <taxon>Actinomycetota</taxon>
        <taxon>Thermoleophilia</taxon>
        <taxon>Solirubrobacterales</taxon>
        <taxon>Solirubrobacteraceae</taxon>
        <taxon>Solirubrobacter</taxon>
    </lineage>
</organism>
<feature type="transmembrane region" description="Helical" evidence="7">
    <location>
        <begin position="236"/>
        <end position="255"/>
    </location>
</feature>
<feature type="transmembrane region" description="Helical" evidence="7">
    <location>
        <begin position="16"/>
        <end position="39"/>
    </location>
</feature>
<keyword evidence="4 7" id="KW-0812">Transmembrane</keyword>
<evidence type="ECO:0000256" key="1">
    <source>
        <dbReference type="ARBA" id="ARBA00004651"/>
    </source>
</evidence>
<sequence>MTRSRAPFRRGYGHPWLTLVAAAFGLFMIGLDGTIVAVANPTIGHHFHASLADLQWVTNAYLLALAVTLISGGKLGDQLGRKRIFLIGTAGFALASLACGLSTSLGELIAFRAAQGLFGAMMVPQTLAILRATFPIEKLAVAIGLWTMSSTIGIASGPIVGGVLISHASWRWIFLVNVPVAVVSMLVGTWVIRESRDQAEGRRFDLPGIALLTGTLFTLLWGLIDAEKRGWGHFTPIAWLISAALLLVLFVVWEIREERIRQPHIPLSLFRSAQFSAGVVMALAVLMGYYSVLFFVTLYFQRVHGYTASQTGVRLLALTGVMGISAIAGSRAVAKIGPRVPLLVGALLSAAGLLGLSRLGPHTSFSSIWPFLALVGLGFGPAQTAFARAIVGGAPPGQAGIAGGMTSTAVQVGGMLGLSVLGSVIVSRVTSTLPDKLTRAGVPSQLVDQLQGTGRSIAQGIVPIPRGLSASTAQAITKGDLLAFTAGLDAAMAIAAAIVFVTGIVAFVAVGISARATRVASGARRPWPLRA</sequence>
<dbReference type="InterPro" id="IPR020846">
    <property type="entry name" value="MFS_dom"/>
</dbReference>
<feature type="transmembrane region" description="Helical" evidence="7">
    <location>
        <begin position="368"/>
        <end position="387"/>
    </location>
</feature>
<dbReference type="EMBL" id="JAPDOD010000007">
    <property type="protein sequence ID" value="MDA0160764.1"/>
    <property type="molecule type" value="Genomic_DNA"/>
</dbReference>
<feature type="transmembrane region" description="Helical" evidence="7">
    <location>
        <begin position="109"/>
        <end position="130"/>
    </location>
</feature>
<feature type="transmembrane region" description="Helical" evidence="7">
    <location>
        <begin position="204"/>
        <end position="224"/>
    </location>
</feature>
<feature type="transmembrane region" description="Helical" evidence="7">
    <location>
        <begin position="399"/>
        <end position="426"/>
    </location>
</feature>
<dbReference type="Gene3D" id="1.20.1720.10">
    <property type="entry name" value="Multidrug resistance protein D"/>
    <property type="match status" value="1"/>
</dbReference>
<dbReference type="Pfam" id="PF07690">
    <property type="entry name" value="MFS_1"/>
    <property type="match status" value="1"/>
</dbReference>
<feature type="transmembrane region" description="Helical" evidence="7">
    <location>
        <begin position="172"/>
        <end position="192"/>
    </location>
</feature>
<comment type="subcellular location">
    <subcellularLocation>
        <location evidence="1">Cell membrane</location>
        <topology evidence="1">Multi-pass membrane protein</topology>
    </subcellularLocation>
</comment>
<gene>
    <name evidence="9" type="ORF">OM076_10850</name>
</gene>
<evidence type="ECO:0000256" key="6">
    <source>
        <dbReference type="ARBA" id="ARBA00023136"/>
    </source>
</evidence>
<dbReference type="Proteomes" id="UP001149140">
    <property type="component" value="Unassembled WGS sequence"/>
</dbReference>
<evidence type="ECO:0000256" key="3">
    <source>
        <dbReference type="ARBA" id="ARBA00022475"/>
    </source>
</evidence>
<keyword evidence="6 7" id="KW-0472">Membrane</keyword>
<evidence type="ECO:0000256" key="4">
    <source>
        <dbReference type="ARBA" id="ARBA00022692"/>
    </source>
</evidence>
<feature type="transmembrane region" description="Helical" evidence="7">
    <location>
        <begin position="54"/>
        <end position="72"/>
    </location>
</feature>
<dbReference type="NCBIfam" id="TIGR00711">
    <property type="entry name" value="efflux_EmrB"/>
    <property type="match status" value="1"/>
</dbReference>
<name>A0A9X3MQQ5_9ACTN</name>
<feature type="transmembrane region" description="Helical" evidence="7">
    <location>
        <begin position="142"/>
        <end position="166"/>
    </location>
</feature>
<keyword evidence="3" id="KW-1003">Cell membrane</keyword>
<feature type="transmembrane region" description="Helical" evidence="7">
    <location>
        <begin position="340"/>
        <end position="356"/>
    </location>
</feature>
<dbReference type="Gene3D" id="1.20.1250.20">
    <property type="entry name" value="MFS general substrate transporter like domains"/>
    <property type="match status" value="1"/>
</dbReference>
<dbReference type="PANTHER" id="PTHR42718:SF42">
    <property type="entry name" value="EXPORT PROTEIN"/>
    <property type="match status" value="1"/>
</dbReference>
<keyword evidence="5 7" id="KW-1133">Transmembrane helix</keyword>
<evidence type="ECO:0000313" key="9">
    <source>
        <dbReference type="EMBL" id="MDA0160764.1"/>
    </source>
</evidence>
<feature type="transmembrane region" description="Helical" evidence="7">
    <location>
        <begin position="490"/>
        <end position="514"/>
    </location>
</feature>
<dbReference type="GO" id="GO:0005886">
    <property type="term" value="C:plasma membrane"/>
    <property type="evidence" value="ECO:0007669"/>
    <property type="project" value="UniProtKB-SubCell"/>
</dbReference>
<feature type="transmembrane region" description="Helical" evidence="7">
    <location>
        <begin position="84"/>
        <end position="103"/>
    </location>
</feature>
<dbReference type="InterPro" id="IPR036259">
    <property type="entry name" value="MFS_trans_sf"/>
</dbReference>
<feature type="transmembrane region" description="Helical" evidence="7">
    <location>
        <begin position="312"/>
        <end position="333"/>
    </location>
</feature>